<proteinExistence type="predicted"/>
<dbReference type="RefSeq" id="XP_001017999.2">
    <property type="nucleotide sequence ID" value="XM_001017999.2"/>
</dbReference>
<protein>
    <recommendedName>
        <fullName evidence="4">Zinc carboxypeptidase family protein</fullName>
    </recommendedName>
</protein>
<evidence type="ECO:0000256" key="1">
    <source>
        <dbReference type="SAM" id="Coils"/>
    </source>
</evidence>
<dbReference type="InParanoid" id="Q23ML2"/>
<evidence type="ECO:0000313" key="3">
    <source>
        <dbReference type="Proteomes" id="UP000009168"/>
    </source>
</evidence>
<dbReference type="Proteomes" id="UP000009168">
    <property type="component" value="Unassembled WGS sequence"/>
</dbReference>
<feature type="coiled-coil region" evidence="1">
    <location>
        <begin position="68"/>
        <end position="95"/>
    </location>
</feature>
<name>Q23ML2_TETTS</name>
<sequence>MASYEQQQLASLIGLIFERKQQHYEVQKDMVIKCNQLQEKACQIKQLYNDIAEKDRIKNILTNPQAQFDDAQIELQKIIEEKVQKQQETENLLKNFLKAHEKKFDQNQPNQIKVNIINLIRNINFFKENEQVQVYKQNESNHVNQIISMISNKSNLCSSEFINKFKQIVNKYQFIFDDLKGVQIYKDGFQKPINFEDFSEFQMSQISKYSDIIHNGQQQNVEQSPQIKQFMKLVNQKQECLPNQIKEKIQKVYLSISPFLEGVDLTMPQNINYLLEYPFIKSNFYNSQQDLQIIALGDQSIQFTKTSQEDDYYNNIISTLFIDKNITYSVIFEVSYQNQDHFSFFIGLTTKGNTDHLYNEKLSFCIASKDLNNGYGIDCVKQGDKMRLRKNFKQFQFKINLSEGLVEVSDYPNSYNIIKLDENKKSTILEKSGLYQIGFSIRSKSDSIIIKQLNVSID</sequence>
<gene>
    <name evidence="2" type="ORF">TTHERM_01046850</name>
</gene>
<evidence type="ECO:0008006" key="4">
    <source>
        <dbReference type="Google" id="ProtNLM"/>
    </source>
</evidence>
<dbReference type="GeneID" id="7843818"/>
<accession>Q23ML2</accession>
<keyword evidence="1" id="KW-0175">Coiled coil</keyword>
<dbReference type="EMBL" id="GG662659">
    <property type="protein sequence ID" value="EAR97754.2"/>
    <property type="molecule type" value="Genomic_DNA"/>
</dbReference>
<keyword evidence="3" id="KW-1185">Reference proteome</keyword>
<dbReference type="KEGG" id="tet:TTHERM_01046850"/>
<organism evidence="2 3">
    <name type="scientific">Tetrahymena thermophila (strain SB210)</name>
    <dbReference type="NCBI Taxonomy" id="312017"/>
    <lineage>
        <taxon>Eukaryota</taxon>
        <taxon>Sar</taxon>
        <taxon>Alveolata</taxon>
        <taxon>Ciliophora</taxon>
        <taxon>Intramacronucleata</taxon>
        <taxon>Oligohymenophorea</taxon>
        <taxon>Hymenostomatida</taxon>
        <taxon>Tetrahymenina</taxon>
        <taxon>Tetrahymenidae</taxon>
        <taxon>Tetrahymena</taxon>
    </lineage>
</organism>
<dbReference type="HOGENOM" id="CLU_011289_1_0_1"/>
<evidence type="ECO:0000313" key="2">
    <source>
        <dbReference type="EMBL" id="EAR97754.2"/>
    </source>
</evidence>
<dbReference type="AlphaFoldDB" id="Q23ML2"/>
<reference evidence="3" key="1">
    <citation type="journal article" date="2006" name="PLoS Biol.">
        <title>Macronuclear genome sequence of the ciliate Tetrahymena thermophila, a model eukaryote.</title>
        <authorList>
            <person name="Eisen J.A."/>
            <person name="Coyne R.S."/>
            <person name="Wu M."/>
            <person name="Wu D."/>
            <person name="Thiagarajan M."/>
            <person name="Wortman J.R."/>
            <person name="Badger J.H."/>
            <person name="Ren Q."/>
            <person name="Amedeo P."/>
            <person name="Jones K.M."/>
            <person name="Tallon L.J."/>
            <person name="Delcher A.L."/>
            <person name="Salzberg S.L."/>
            <person name="Silva J.C."/>
            <person name="Haas B.J."/>
            <person name="Majoros W.H."/>
            <person name="Farzad M."/>
            <person name="Carlton J.M."/>
            <person name="Smith R.K. Jr."/>
            <person name="Garg J."/>
            <person name="Pearlman R.E."/>
            <person name="Karrer K.M."/>
            <person name="Sun L."/>
            <person name="Manning G."/>
            <person name="Elde N.C."/>
            <person name="Turkewitz A.P."/>
            <person name="Asai D.J."/>
            <person name="Wilkes D.E."/>
            <person name="Wang Y."/>
            <person name="Cai H."/>
            <person name="Collins K."/>
            <person name="Stewart B.A."/>
            <person name="Lee S.R."/>
            <person name="Wilamowska K."/>
            <person name="Weinberg Z."/>
            <person name="Ruzzo W.L."/>
            <person name="Wloga D."/>
            <person name="Gaertig J."/>
            <person name="Frankel J."/>
            <person name="Tsao C.-C."/>
            <person name="Gorovsky M.A."/>
            <person name="Keeling P.J."/>
            <person name="Waller R.F."/>
            <person name="Patron N.J."/>
            <person name="Cherry J.M."/>
            <person name="Stover N.A."/>
            <person name="Krieger C.J."/>
            <person name="del Toro C."/>
            <person name="Ryder H.F."/>
            <person name="Williamson S.C."/>
            <person name="Barbeau R.A."/>
            <person name="Hamilton E.P."/>
            <person name="Orias E."/>
        </authorList>
    </citation>
    <scope>NUCLEOTIDE SEQUENCE [LARGE SCALE GENOMIC DNA]</scope>
    <source>
        <strain evidence="3">SB210</strain>
    </source>
</reference>